<reference evidence="5 6" key="1">
    <citation type="journal article" date="2019" name="Int. J. Syst. Evol. Microbiol.">
        <title>The Global Catalogue of Microorganisms (GCM) 10K type strain sequencing project: providing services to taxonomists for standard genome sequencing and annotation.</title>
        <authorList>
            <consortium name="The Broad Institute Genomics Platform"/>
            <consortium name="The Broad Institute Genome Sequencing Center for Infectious Disease"/>
            <person name="Wu L."/>
            <person name="Ma J."/>
        </authorList>
    </citation>
    <scope>NUCLEOTIDE SEQUENCE [LARGE SCALE GENOMIC DNA]</scope>
    <source>
        <strain evidence="5 6">JCM 16009</strain>
    </source>
</reference>
<dbReference type="Proteomes" id="UP001500449">
    <property type="component" value="Unassembled WGS sequence"/>
</dbReference>
<evidence type="ECO:0000256" key="1">
    <source>
        <dbReference type="ARBA" id="ARBA00005568"/>
    </source>
</evidence>
<evidence type="ECO:0000256" key="3">
    <source>
        <dbReference type="ARBA" id="ARBA00023239"/>
    </source>
</evidence>
<dbReference type="Gene3D" id="3.20.20.60">
    <property type="entry name" value="Phosphoenolpyruvate-binding domains"/>
    <property type="match status" value="1"/>
</dbReference>
<protein>
    <submittedName>
        <fullName evidence="5">Aldolase/citrate lyase family protein</fullName>
    </submittedName>
</protein>
<proteinExistence type="inferred from homology"/>
<keyword evidence="2" id="KW-0479">Metal-binding</keyword>
<dbReference type="SUPFAM" id="SSF51621">
    <property type="entry name" value="Phosphoenolpyruvate/pyruvate domain"/>
    <property type="match status" value="1"/>
</dbReference>
<dbReference type="GO" id="GO:0016829">
    <property type="term" value="F:lyase activity"/>
    <property type="evidence" value="ECO:0007669"/>
    <property type="project" value="UniProtKB-KW"/>
</dbReference>
<evidence type="ECO:0000313" key="6">
    <source>
        <dbReference type="Proteomes" id="UP001500449"/>
    </source>
</evidence>
<evidence type="ECO:0000256" key="2">
    <source>
        <dbReference type="ARBA" id="ARBA00022723"/>
    </source>
</evidence>
<feature type="domain" description="HpcH/HpaI aldolase/citrate lyase" evidence="4">
    <location>
        <begin position="6"/>
        <end position="208"/>
    </location>
</feature>
<keyword evidence="6" id="KW-1185">Reference proteome</keyword>
<comment type="similarity">
    <text evidence="1">Belongs to the HpcH/HpaI aldolase family.</text>
</comment>
<dbReference type="EMBL" id="BAAAQK010000003">
    <property type="protein sequence ID" value="GAA1832675.1"/>
    <property type="molecule type" value="Genomic_DNA"/>
</dbReference>
<sequence length="231" mass="23750">MDLAGWCQLPSPAGAEVVAASGVDLVCVDAQHGLIGDDALLAMLQALRGTRVLVRVPRNAPDAIGHALDRGADGVIVPLVDSADQAAAATAACAYPPDGHRSFGPTRHAWAGADTSARGGCVIMIETLAGARDLPAILEVPGVDAIFVGPSDLALSAGKPAVPPLEDEDYAALLRSITRQCREAGMPVGVYCGAPAWAARYRELGFTWLTLPADHALLSTALAAALTEMRA</sequence>
<dbReference type="InterPro" id="IPR015813">
    <property type="entry name" value="Pyrv/PenolPyrv_kinase-like_dom"/>
</dbReference>
<dbReference type="PANTHER" id="PTHR30502">
    <property type="entry name" value="2-KETO-3-DEOXY-L-RHAMNONATE ALDOLASE"/>
    <property type="match status" value="1"/>
</dbReference>
<accession>A0ABN2MPB2</accession>
<dbReference type="InterPro" id="IPR005000">
    <property type="entry name" value="Aldolase/citrate-lyase_domain"/>
</dbReference>
<gene>
    <name evidence="5" type="ORF">GCM10009836_08510</name>
</gene>
<evidence type="ECO:0000313" key="5">
    <source>
        <dbReference type="EMBL" id="GAA1832675.1"/>
    </source>
</evidence>
<keyword evidence="3 5" id="KW-0456">Lyase</keyword>
<dbReference type="InterPro" id="IPR050251">
    <property type="entry name" value="HpcH-HpaI_aldolase"/>
</dbReference>
<comment type="caution">
    <text evidence="5">The sequence shown here is derived from an EMBL/GenBank/DDBJ whole genome shotgun (WGS) entry which is preliminary data.</text>
</comment>
<organism evidence="5 6">
    <name type="scientific">Pseudonocardia ailaonensis</name>
    <dbReference type="NCBI Taxonomy" id="367279"/>
    <lineage>
        <taxon>Bacteria</taxon>
        <taxon>Bacillati</taxon>
        <taxon>Actinomycetota</taxon>
        <taxon>Actinomycetes</taxon>
        <taxon>Pseudonocardiales</taxon>
        <taxon>Pseudonocardiaceae</taxon>
        <taxon>Pseudonocardia</taxon>
    </lineage>
</organism>
<dbReference type="Pfam" id="PF03328">
    <property type="entry name" value="HpcH_HpaI"/>
    <property type="match status" value="1"/>
</dbReference>
<dbReference type="InterPro" id="IPR040442">
    <property type="entry name" value="Pyrv_kinase-like_dom_sf"/>
</dbReference>
<evidence type="ECO:0000259" key="4">
    <source>
        <dbReference type="Pfam" id="PF03328"/>
    </source>
</evidence>
<name>A0ABN2MPB2_9PSEU</name>
<dbReference type="PANTHER" id="PTHR30502:SF0">
    <property type="entry name" value="PHOSPHOENOLPYRUVATE CARBOXYLASE FAMILY PROTEIN"/>
    <property type="match status" value="1"/>
</dbReference>